<keyword evidence="5" id="KW-1185">Reference proteome</keyword>
<sequence>MGPGLGQAGSVVSDPMPPHAAPDPRRLVLADYPHHREIPARFADMDLQRHINNVAIASFYEDGRATLNMRLFGEDLITRRRDFRFVVLESRMRYLSEAPYPATYVVGAAVTRIGSSSAEYGMGLFHDGTCVGLCDSIIVHMTDAGPTPIPPERRALMEAYQLG</sequence>
<reference evidence="5" key="1">
    <citation type="journal article" date="2019" name="Int. J. Syst. Evol. Microbiol.">
        <title>The Global Catalogue of Microorganisms (GCM) 10K type strain sequencing project: providing services to taxonomists for standard genome sequencing and annotation.</title>
        <authorList>
            <consortium name="The Broad Institute Genomics Platform"/>
            <consortium name="The Broad Institute Genome Sequencing Center for Infectious Disease"/>
            <person name="Wu L."/>
            <person name="Ma J."/>
        </authorList>
    </citation>
    <scope>NUCLEOTIDE SEQUENCE [LARGE SCALE GENOMIC DNA]</scope>
    <source>
        <strain evidence="5">JCM 17986</strain>
    </source>
</reference>
<dbReference type="Gene3D" id="3.10.129.10">
    <property type="entry name" value="Hotdog Thioesterase"/>
    <property type="match status" value="1"/>
</dbReference>
<evidence type="ECO:0000256" key="1">
    <source>
        <dbReference type="ARBA" id="ARBA00005953"/>
    </source>
</evidence>
<keyword evidence="2" id="KW-0378">Hydrolase</keyword>
<dbReference type="CDD" id="cd00586">
    <property type="entry name" value="4HBT"/>
    <property type="match status" value="1"/>
</dbReference>
<name>A0ABP9IBT7_9ACTN</name>
<comment type="similarity">
    <text evidence="1">Belongs to the 4-hydroxybenzoyl-CoA thioesterase family.</text>
</comment>
<dbReference type="Pfam" id="PF03061">
    <property type="entry name" value="4HBT"/>
    <property type="match status" value="1"/>
</dbReference>
<gene>
    <name evidence="4" type="ORF">GCM10023205_77700</name>
</gene>
<dbReference type="PANTHER" id="PTHR31793:SF27">
    <property type="entry name" value="NOVEL THIOESTERASE SUPERFAMILY DOMAIN AND SAPOSIN A-TYPE DOMAIN CONTAINING PROTEIN (0610012H03RIK)"/>
    <property type="match status" value="1"/>
</dbReference>
<feature type="domain" description="Thioesterase" evidence="3">
    <location>
        <begin position="50"/>
        <end position="127"/>
    </location>
</feature>
<evidence type="ECO:0000259" key="3">
    <source>
        <dbReference type="Pfam" id="PF03061"/>
    </source>
</evidence>
<dbReference type="InterPro" id="IPR050563">
    <property type="entry name" value="4-hydroxybenzoyl-CoA_TE"/>
</dbReference>
<dbReference type="InterPro" id="IPR029069">
    <property type="entry name" value="HotDog_dom_sf"/>
</dbReference>
<evidence type="ECO:0000313" key="5">
    <source>
        <dbReference type="Proteomes" id="UP001500466"/>
    </source>
</evidence>
<dbReference type="InterPro" id="IPR006683">
    <property type="entry name" value="Thioestr_dom"/>
</dbReference>
<comment type="caution">
    <text evidence="4">The sequence shown here is derived from an EMBL/GenBank/DDBJ whole genome shotgun (WGS) entry which is preliminary data.</text>
</comment>
<accession>A0ABP9IBT7</accession>
<dbReference type="SUPFAM" id="SSF54637">
    <property type="entry name" value="Thioesterase/thiol ester dehydrase-isomerase"/>
    <property type="match status" value="1"/>
</dbReference>
<dbReference type="PANTHER" id="PTHR31793">
    <property type="entry name" value="4-HYDROXYBENZOYL-COA THIOESTERASE FAMILY MEMBER"/>
    <property type="match status" value="1"/>
</dbReference>
<evidence type="ECO:0000313" key="4">
    <source>
        <dbReference type="EMBL" id="GAA4993481.1"/>
    </source>
</evidence>
<protein>
    <recommendedName>
        <fullName evidence="3">Thioesterase domain-containing protein</fullName>
    </recommendedName>
</protein>
<dbReference type="EMBL" id="BAABHS010000049">
    <property type="protein sequence ID" value="GAA4993481.1"/>
    <property type="molecule type" value="Genomic_DNA"/>
</dbReference>
<organism evidence="4 5">
    <name type="scientific">Yinghuangia aomiensis</name>
    <dbReference type="NCBI Taxonomy" id="676205"/>
    <lineage>
        <taxon>Bacteria</taxon>
        <taxon>Bacillati</taxon>
        <taxon>Actinomycetota</taxon>
        <taxon>Actinomycetes</taxon>
        <taxon>Kitasatosporales</taxon>
        <taxon>Streptomycetaceae</taxon>
        <taxon>Yinghuangia</taxon>
    </lineage>
</organism>
<proteinExistence type="inferred from homology"/>
<dbReference type="Proteomes" id="UP001500466">
    <property type="component" value="Unassembled WGS sequence"/>
</dbReference>
<evidence type="ECO:0000256" key="2">
    <source>
        <dbReference type="ARBA" id="ARBA00022801"/>
    </source>
</evidence>